<dbReference type="CDD" id="cd02440">
    <property type="entry name" value="AdoMet_MTases"/>
    <property type="match status" value="1"/>
</dbReference>
<dbReference type="PANTHER" id="PTHR42912">
    <property type="entry name" value="METHYLTRANSFERASE"/>
    <property type="match status" value="1"/>
</dbReference>
<dbReference type="RefSeq" id="WP_192863591.1">
    <property type="nucleotide sequence ID" value="NZ_JADAQT010000096.1"/>
</dbReference>
<name>A0ABR9N1C6_9MICO</name>
<dbReference type="InterPro" id="IPR050508">
    <property type="entry name" value="Methyltransf_Superfamily"/>
</dbReference>
<accession>A0ABR9N1C6</accession>
<dbReference type="InterPro" id="IPR023576">
    <property type="entry name" value="UbiE/COQ5_MeTrFase_CS"/>
</dbReference>
<dbReference type="GO" id="GO:0032259">
    <property type="term" value="P:methylation"/>
    <property type="evidence" value="ECO:0007669"/>
    <property type="project" value="UniProtKB-KW"/>
</dbReference>
<proteinExistence type="predicted"/>
<dbReference type="Gene3D" id="3.40.50.150">
    <property type="entry name" value="Vaccinia Virus protein VP39"/>
    <property type="match status" value="1"/>
</dbReference>
<evidence type="ECO:0000256" key="2">
    <source>
        <dbReference type="ARBA" id="ARBA00022679"/>
    </source>
</evidence>
<dbReference type="InterPro" id="IPR029063">
    <property type="entry name" value="SAM-dependent_MTases_sf"/>
</dbReference>
<organism evidence="5 6">
    <name type="scientific">Myceligenerans pegani</name>
    <dbReference type="NCBI Taxonomy" id="2776917"/>
    <lineage>
        <taxon>Bacteria</taxon>
        <taxon>Bacillati</taxon>
        <taxon>Actinomycetota</taxon>
        <taxon>Actinomycetes</taxon>
        <taxon>Micrococcales</taxon>
        <taxon>Promicromonosporaceae</taxon>
        <taxon>Myceligenerans</taxon>
    </lineage>
</organism>
<keyword evidence="1 5" id="KW-0489">Methyltransferase</keyword>
<evidence type="ECO:0000256" key="1">
    <source>
        <dbReference type="ARBA" id="ARBA00022603"/>
    </source>
</evidence>
<dbReference type="Proteomes" id="UP000625527">
    <property type="component" value="Unassembled WGS sequence"/>
</dbReference>
<evidence type="ECO:0000313" key="5">
    <source>
        <dbReference type="EMBL" id="MBE1877026.1"/>
    </source>
</evidence>
<dbReference type="EMBL" id="JADAQT010000096">
    <property type="protein sequence ID" value="MBE1877026.1"/>
    <property type="molecule type" value="Genomic_DNA"/>
</dbReference>
<keyword evidence="3" id="KW-0949">S-adenosyl-L-methionine</keyword>
<protein>
    <submittedName>
        <fullName evidence="5">Class I SAM-dependent methyltransferase</fullName>
    </submittedName>
</protein>
<evidence type="ECO:0000256" key="3">
    <source>
        <dbReference type="ARBA" id="ARBA00022691"/>
    </source>
</evidence>
<keyword evidence="6" id="KW-1185">Reference proteome</keyword>
<dbReference type="GO" id="GO:0008168">
    <property type="term" value="F:methyltransferase activity"/>
    <property type="evidence" value="ECO:0007669"/>
    <property type="project" value="UniProtKB-KW"/>
</dbReference>
<keyword evidence="2" id="KW-0808">Transferase</keyword>
<dbReference type="InterPro" id="IPR041698">
    <property type="entry name" value="Methyltransf_25"/>
</dbReference>
<dbReference type="PROSITE" id="PS01184">
    <property type="entry name" value="UBIE_2"/>
    <property type="match status" value="1"/>
</dbReference>
<reference evidence="5 6" key="1">
    <citation type="submission" date="2020-10" db="EMBL/GenBank/DDBJ databases">
        <title>Myceligenerans pegani sp. nov., an endophytic actinomycete isolated from Peganum harmala L. in Xinjiang, China.</title>
        <authorList>
            <person name="Xin L."/>
        </authorList>
    </citation>
    <scope>NUCLEOTIDE SEQUENCE [LARGE SCALE GENOMIC DNA]</scope>
    <source>
        <strain evidence="5 6">TRM65318</strain>
    </source>
</reference>
<feature type="domain" description="Methyltransferase" evidence="4">
    <location>
        <begin position="63"/>
        <end position="159"/>
    </location>
</feature>
<comment type="caution">
    <text evidence="5">The sequence shown here is derived from an EMBL/GenBank/DDBJ whole genome shotgun (WGS) entry which is preliminary data.</text>
</comment>
<evidence type="ECO:0000313" key="6">
    <source>
        <dbReference type="Proteomes" id="UP000625527"/>
    </source>
</evidence>
<dbReference type="Pfam" id="PF13649">
    <property type="entry name" value="Methyltransf_25"/>
    <property type="match status" value="1"/>
</dbReference>
<sequence>MSTPPDVRIIDDTDPGTEGREFLPGMGKSWLTPFFDVTVRMLGMRRRYARTVELAGIRDGESVLDVGCGTGSLLLAVLDVAPGAVVTGLDPDVQALELAARKLRRARRKGTLVRGFADRLPADDGTVDHVISSMALHHVPDDERPVFAREVARVLRPGGKVTILDLGGDHADAGHGDAHHGGAGHGGGLAHLWNHLTAPLRRRSATSRVVVANLDDGIPRLLTDAGLENAREIAHEDWSMGRLTYVQATAK</sequence>
<dbReference type="SUPFAM" id="SSF53335">
    <property type="entry name" value="S-adenosyl-L-methionine-dependent methyltransferases"/>
    <property type="match status" value="1"/>
</dbReference>
<evidence type="ECO:0000259" key="4">
    <source>
        <dbReference type="Pfam" id="PF13649"/>
    </source>
</evidence>
<gene>
    <name evidence="5" type="ORF">IHE71_15135</name>
</gene>